<dbReference type="Proteomes" id="UP001732700">
    <property type="component" value="Chromosome 1A"/>
</dbReference>
<reference evidence="1" key="1">
    <citation type="submission" date="2021-05" db="EMBL/GenBank/DDBJ databases">
        <authorList>
            <person name="Scholz U."/>
            <person name="Mascher M."/>
            <person name="Fiebig A."/>
        </authorList>
    </citation>
    <scope>NUCLEOTIDE SEQUENCE [LARGE SCALE GENOMIC DNA]</scope>
</reference>
<evidence type="ECO:0000313" key="2">
    <source>
        <dbReference type="Proteomes" id="UP001732700"/>
    </source>
</evidence>
<evidence type="ECO:0000313" key="1">
    <source>
        <dbReference type="EnsemblPlants" id="AVESA.00010b.r2.1AG0000600.1.CDS"/>
    </source>
</evidence>
<proteinExistence type="predicted"/>
<organism evidence="1 2">
    <name type="scientific">Avena sativa</name>
    <name type="common">Oat</name>
    <dbReference type="NCBI Taxonomy" id="4498"/>
    <lineage>
        <taxon>Eukaryota</taxon>
        <taxon>Viridiplantae</taxon>
        <taxon>Streptophyta</taxon>
        <taxon>Embryophyta</taxon>
        <taxon>Tracheophyta</taxon>
        <taxon>Spermatophyta</taxon>
        <taxon>Magnoliopsida</taxon>
        <taxon>Liliopsida</taxon>
        <taxon>Poales</taxon>
        <taxon>Poaceae</taxon>
        <taxon>BOP clade</taxon>
        <taxon>Pooideae</taxon>
        <taxon>Poodae</taxon>
        <taxon>Poeae</taxon>
        <taxon>Poeae Chloroplast Group 1 (Aveneae type)</taxon>
        <taxon>Aveninae</taxon>
        <taxon>Avena</taxon>
    </lineage>
</organism>
<keyword evidence="2" id="KW-1185">Reference proteome</keyword>
<dbReference type="EnsemblPlants" id="AVESA.00010b.r2.1AG0000600.1">
    <property type="protein sequence ID" value="AVESA.00010b.r2.1AG0000600.1.CDS"/>
    <property type="gene ID" value="AVESA.00010b.r2.1AG0000600"/>
</dbReference>
<protein>
    <submittedName>
        <fullName evidence="1">Uncharacterized protein</fullName>
    </submittedName>
</protein>
<accession>A0ACD5T6J6</accession>
<sequence>MTTLYEVWEALEKQFAGKSNKMQATRIMDELTHLKQGTKSVTEYAGELKRLYRDLHYYHPFQPVDKRDLAIHHKWFETIVAKLFLDGLNQELNLRRQIIFSETEWPNIDDIISSILEEETRLAQPKEDDLKHGDDRATLSMQYRRTPMSFGKIDKRKLLCEHCKRNGHLKDECFELHGYPPWWGEKGRSRTLGVQGGSKRYASHVASLREQPVVDVRALEEFSSKLRLSEGFPSSQGVSKAESSLISTSQPGARDRQIVGDWDRA</sequence>
<reference evidence="1" key="2">
    <citation type="submission" date="2025-09" db="UniProtKB">
        <authorList>
            <consortium name="EnsemblPlants"/>
        </authorList>
    </citation>
    <scope>IDENTIFICATION</scope>
</reference>
<name>A0ACD5T6J6_AVESA</name>